<dbReference type="GO" id="GO:0016810">
    <property type="term" value="F:hydrolase activity, acting on carbon-nitrogen (but not peptide) bonds"/>
    <property type="evidence" value="ECO:0007669"/>
    <property type="project" value="InterPro"/>
</dbReference>
<dbReference type="PANTHER" id="PTHR22642">
    <property type="entry name" value="IMIDAZOLONEPROPIONASE"/>
    <property type="match status" value="1"/>
</dbReference>
<evidence type="ECO:0000313" key="2">
    <source>
        <dbReference type="EMBL" id="RJL18499.1"/>
    </source>
</evidence>
<comment type="caution">
    <text evidence="2">The sequence shown here is derived from an EMBL/GenBank/DDBJ whole genome shotgun (WGS) entry which is preliminary data.</text>
</comment>
<dbReference type="SUPFAM" id="SSF51338">
    <property type="entry name" value="Composite domain of metallo-dependent hydrolases"/>
    <property type="match status" value="1"/>
</dbReference>
<dbReference type="Gene3D" id="2.30.40.10">
    <property type="entry name" value="Urease, subunit C, domain 1"/>
    <property type="match status" value="1"/>
</dbReference>
<evidence type="ECO:0000313" key="3">
    <source>
        <dbReference type="Proteomes" id="UP000283587"/>
    </source>
</evidence>
<dbReference type="InterPro" id="IPR032466">
    <property type="entry name" value="Metal_Hydrolase"/>
</dbReference>
<dbReference type="AlphaFoldDB" id="A0A419A8Z5"/>
<dbReference type="InterPro" id="IPR011059">
    <property type="entry name" value="Metal-dep_hydrolase_composite"/>
</dbReference>
<accession>A0A419A8Z5</accession>
<keyword evidence="2" id="KW-0378">Hydrolase</keyword>
<dbReference type="CDD" id="cd01300">
    <property type="entry name" value="YtcJ_like"/>
    <property type="match status" value="1"/>
</dbReference>
<dbReference type="PANTHER" id="PTHR22642:SF2">
    <property type="entry name" value="PROTEIN LONG AFTER FAR-RED 3"/>
    <property type="match status" value="1"/>
</dbReference>
<gene>
    <name evidence="2" type="ORF">D3P05_07245</name>
</gene>
<dbReference type="Proteomes" id="UP000283587">
    <property type="component" value="Unassembled WGS sequence"/>
</dbReference>
<protein>
    <submittedName>
        <fullName evidence="2">Amidohydrolase</fullName>
    </submittedName>
</protein>
<dbReference type="Pfam" id="PF07969">
    <property type="entry name" value="Amidohydro_3"/>
    <property type="match status" value="1"/>
</dbReference>
<dbReference type="OrthoDB" id="9811399at2"/>
<dbReference type="InterPro" id="IPR033932">
    <property type="entry name" value="YtcJ-like"/>
</dbReference>
<sequence>MSRHADIVLTNGRIWRGKGLGFAEALAIAEGKVLATGPSDRIAALAGPETAMLDLRGRLATPGLNDAHMHLHLYGLAMAEVDLRPRAAPTLDALLEALKARAARTPKGEWVTGRGYDHFQLDTGRHPWREELDRACPDHPVYIVRTCGHLAVANSAALHLAGITEDTPSPEGGLIERQNGRLTGLLAETGREPVIAVLPQLTVASLADAIERAGRDLLSYGITSCMEAAIGIRAGWPEMEAYLAAKEQGRLPLRVYGCIMGDKTRSILDRAMAAGMVTGTGDQMFRHGPVKIFTDGSAGGRTAAMTRPYLGGDPEDRGLLCIPDQAELTAMVGAAHRAGFQMAIHAIGDAAIDQVLDAYEAALAETPAPDRRHRIEHCGWLRPDQMQRMIRMKVIPVPQPSFLYWFGDLYCTVAEKDRVEASHPMRTWIEAGLNPSASTDCPVTEIDPMPVIYNMVTRKTAQGTLLGADQRMTMEEALHAYGWASAYAAHEEGIKGRLEPGQLGDVAVWDRDLFAIDAEEITATRCDLTILGGRIVHERAGS</sequence>
<dbReference type="EMBL" id="QZEW01000024">
    <property type="protein sequence ID" value="RJL18499.1"/>
    <property type="molecule type" value="Genomic_DNA"/>
</dbReference>
<name>A0A419A8Z5_9RHOB</name>
<dbReference type="Gene3D" id="3.10.310.70">
    <property type="match status" value="1"/>
</dbReference>
<evidence type="ECO:0000259" key="1">
    <source>
        <dbReference type="Pfam" id="PF07969"/>
    </source>
</evidence>
<dbReference type="SUPFAM" id="SSF51556">
    <property type="entry name" value="Metallo-dependent hydrolases"/>
    <property type="match status" value="1"/>
</dbReference>
<dbReference type="RefSeq" id="WP_119897507.1">
    <property type="nucleotide sequence ID" value="NZ_QNRC01000003.1"/>
</dbReference>
<keyword evidence="3" id="KW-1185">Reference proteome</keyword>
<organism evidence="2 3">
    <name type="scientific">Paracoccus siganidrum</name>
    <dbReference type="NCBI Taxonomy" id="1276757"/>
    <lineage>
        <taxon>Bacteria</taxon>
        <taxon>Pseudomonadati</taxon>
        <taxon>Pseudomonadota</taxon>
        <taxon>Alphaproteobacteria</taxon>
        <taxon>Rhodobacterales</taxon>
        <taxon>Paracoccaceae</taxon>
        <taxon>Paracoccus</taxon>
    </lineage>
</organism>
<feature type="domain" description="Amidohydrolase 3" evidence="1">
    <location>
        <begin position="53"/>
        <end position="537"/>
    </location>
</feature>
<dbReference type="Gene3D" id="3.20.20.140">
    <property type="entry name" value="Metal-dependent hydrolases"/>
    <property type="match status" value="1"/>
</dbReference>
<proteinExistence type="predicted"/>
<reference evidence="3" key="1">
    <citation type="submission" date="2018-09" db="EMBL/GenBank/DDBJ databases">
        <title>Paracoccus onubensis nov. sp. a moderate halophilic bacterium isolated from Gruta de las Maravillas (Aracena, Spain).</title>
        <authorList>
            <person name="Jurado V."/>
            <person name="Gutierrez-Patricio S."/>
            <person name="Gonzalez-Pimentel J.L."/>
            <person name="Miller A.Z."/>
            <person name="Laiz L."/>
            <person name="Saiz-Jimenez C."/>
        </authorList>
    </citation>
    <scope>NUCLEOTIDE SEQUENCE [LARGE SCALE GENOMIC DNA]</scope>
    <source>
        <strain evidence="3">DSM 26381</strain>
    </source>
</reference>
<dbReference type="InterPro" id="IPR013108">
    <property type="entry name" value="Amidohydro_3"/>
</dbReference>